<evidence type="ECO:0000256" key="4">
    <source>
        <dbReference type="ARBA" id="ARBA00023239"/>
    </source>
</evidence>
<dbReference type="GO" id="GO:0046872">
    <property type="term" value="F:metal ion binding"/>
    <property type="evidence" value="ECO:0007669"/>
    <property type="project" value="UniProtKB-KW"/>
</dbReference>
<accession>A0A7W3TPB9</accession>
<sequence length="134" mass="15219">MSSHAACLCGGVTLEAELARRYFTACHCTMCRRWGGLWMAVECVEVRFGGADGITVYASSEQAERGFCARCGTHLFYRSRWNDRYYVPVGLFDEAEGFVLKREIFFDTKPDYFSLANPTETYTEADLKRKHGLA</sequence>
<dbReference type="InterPro" id="IPR006913">
    <property type="entry name" value="CENP-V/GFA"/>
</dbReference>
<dbReference type="PROSITE" id="PS51891">
    <property type="entry name" value="CENP_V_GFA"/>
    <property type="match status" value="1"/>
</dbReference>
<dbReference type="EMBL" id="JACHTF010000022">
    <property type="protein sequence ID" value="MBB1062000.1"/>
    <property type="molecule type" value="Genomic_DNA"/>
</dbReference>
<keyword evidence="2" id="KW-0479">Metal-binding</keyword>
<evidence type="ECO:0000313" key="6">
    <source>
        <dbReference type="EMBL" id="MBB1062000.1"/>
    </source>
</evidence>
<evidence type="ECO:0000256" key="2">
    <source>
        <dbReference type="ARBA" id="ARBA00022723"/>
    </source>
</evidence>
<proteinExistence type="inferred from homology"/>
<keyword evidence="4" id="KW-0456">Lyase</keyword>
<evidence type="ECO:0000313" key="7">
    <source>
        <dbReference type="Proteomes" id="UP000523196"/>
    </source>
</evidence>
<feature type="domain" description="CENP-V/GFA" evidence="5">
    <location>
        <begin position="1"/>
        <end position="114"/>
    </location>
</feature>
<dbReference type="RefSeq" id="WP_182688761.1">
    <property type="nucleotide sequence ID" value="NZ_JACHTF010000022.1"/>
</dbReference>
<dbReference type="SUPFAM" id="SSF51316">
    <property type="entry name" value="Mss4-like"/>
    <property type="match status" value="1"/>
</dbReference>
<protein>
    <submittedName>
        <fullName evidence="6">GFA family protein</fullName>
    </submittedName>
</protein>
<name>A0A7W3TPB9_9GAMM</name>
<organism evidence="6 7">
    <name type="scientific">Marilutibacter spongiae</name>
    <dbReference type="NCBI Taxonomy" id="2025720"/>
    <lineage>
        <taxon>Bacteria</taxon>
        <taxon>Pseudomonadati</taxon>
        <taxon>Pseudomonadota</taxon>
        <taxon>Gammaproteobacteria</taxon>
        <taxon>Lysobacterales</taxon>
        <taxon>Lysobacteraceae</taxon>
        <taxon>Marilutibacter</taxon>
    </lineage>
</organism>
<keyword evidence="3" id="KW-0862">Zinc</keyword>
<comment type="similarity">
    <text evidence="1">Belongs to the Gfa family.</text>
</comment>
<evidence type="ECO:0000256" key="1">
    <source>
        <dbReference type="ARBA" id="ARBA00005495"/>
    </source>
</evidence>
<dbReference type="InterPro" id="IPR011057">
    <property type="entry name" value="Mss4-like_sf"/>
</dbReference>
<comment type="caution">
    <text evidence="6">The sequence shown here is derived from an EMBL/GenBank/DDBJ whole genome shotgun (WGS) entry which is preliminary data.</text>
</comment>
<gene>
    <name evidence="6" type="ORF">H4F98_15610</name>
</gene>
<dbReference type="AlphaFoldDB" id="A0A7W3TPB9"/>
<dbReference type="PANTHER" id="PTHR33337">
    <property type="entry name" value="GFA DOMAIN-CONTAINING PROTEIN"/>
    <property type="match status" value="1"/>
</dbReference>
<dbReference type="Pfam" id="PF04828">
    <property type="entry name" value="GFA"/>
    <property type="match status" value="1"/>
</dbReference>
<dbReference type="Proteomes" id="UP000523196">
    <property type="component" value="Unassembled WGS sequence"/>
</dbReference>
<evidence type="ECO:0000259" key="5">
    <source>
        <dbReference type="PROSITE" id="PS51891"/>
    </source>
</evidence>
<dbReference type="Gene3D" id="2.170.150.70">
    <property type="match status" value="1"/>
</dbReference>
<reference evidence="6 7" key="1">
    <citation type="submission" date="2020-08" db="EMBL/GenBank/DDBJ databases">
        <authorList>
            <person name="Xu S."/>
            <person name="Li A."/>
        </authorList>
    </citation>
    <scope>NUCLEOTIDE SEQUENCE [LARGE SCALE GENOMIC DNA]</scope>
    <source>
        <strain evidence="6 7">119BY6-57</strain>
    </source>
</reference>
<dbReference type="PANTHER" id="PTHR33337:SF40">
    <property type="entry name" value="CENP-V_GFA DOMAIN-CONTAINING PROTEIN-RELATED"/>
    <property type="match status" value="1"/>
</dbReference>
<dbReference type="GO" id="GO:0016846">
    <property type="term" value="F:carbon-sulfur lyase activity"/>
    <property type="evidence" value="ECO:0007669"/>
    <property type="project" value="InterPro"/>
</dbReference>
<evidence type="ECO:0000256" key="3">
    <source>
        <dbReference type="ARBA" id="ARBA00022833"/>
    </source>
</evidence>
<keyword evidence="7" id="KW-1185">Reference proteome</keyword>